<feature type="domain" description="STAS" evidence="1">
    <location>
        <begin position="52"/>
        <end position="119"/>
    </location>
</feature>
<dbReference type="GO" id="GO:0043856">
    <property type="term" value="F:anti-sigma factor antagonist activity"/>
    <property type="evidence" value="ECO:0007669"/>
    <property type="project" value="TreeGrafter"/>
</dbReference>
<accession>A0AAU7C7W9</accession>
<evidence type="ECO:0000313" key="2">
    <source>
        <dbReference type="EMBL" id="XBH01218.1"/>
    </source>
</evidence>
<dbReference type="InterPro" id="IPR002645">
    <property type="entry name" value="STAS_dom"/>
</dbReference>
<dbReference type="AlphaFoldDB" id="A0AAU7C7W9"/>
<sequence length="121" mass="13182">MASADFKHINVSMVKDVAVVEIMTKDLRGPDLALELGTELTAVAGQEWAKQLLLNFRHVRYLSSTGFAVLAKLLNQAKATGQQIKLCELDPDVRVGADIIGLSKYVEIHNNESAALKAFTS</sequence>
<protein>
    <submittedName>
        <fullName evidence="2">STAS domain-containing protein</fullName>
    </submittedName>
</protein>
<dbReference type="EMBL" id="CP155447">
    <property type="protein sequence ID" value="XBH01218.1"/>
    <property type="molecule type" value="Genomic_DNA"/>
</dbReference>
<name>A0AAU7C7W9_9BACT</name>
<dbReference type="RefSeq" id="WP_406693911.1">
    <property type="nucleotide sequence ID" value="NZ_CP155447.1"/>
</dbReference>
<dbReference type="Pfam" id="PF01740">
    <property type="entry name" value="STAS"/>
    <property type="match status" value="1"/>
</dbReference>
<dbReference type="CDD" id="cd07043">
    <property type="entry name" value="STAS_anti-anti-sigma_factors"/>
    <property type="match status" value="1"/>
</dbReference>
<reference evidence="2" key="1">
    <citation type="submission" date="2024-05" db="EMBL/GenBank/DDBJ databases">
        <title>Planctomycetes of the genus Singulisphaera possess chitinolytic capabilities.</title>
        <authorList>
            <person name="Ivanova A."/>
        </authorList>
    </citation>
    <scope>NUCLEOTIDE SEQUENCE</scope>
    <source>
        <strain evidence="2">Ch08T</strain>
    </source>
</reference>
<dbReference type="PANTHER" id="PTHR33495">
    <property type="entry name" value="ANTI-SIGMA FACTOR ANTAGONIST TM_1081-RELATED-RELATED"/>
    <property type="match status" value="1"/>
</dbReference>
<dbReference type="InterPro" id="IPR036513">
    <property type="entry name" value="STAS_dom_sf"/>
</dbReference>
<dbReference type="SUPFAM" id="SSF52091">
    <property type="entry name" value="SpoIIaa-like"/>
    <property type="match status" value="1"/>
</dbReference>
<evidence type="ECO:0000259" key="1">
    <source>
        <dbReference type="PROSITE" id="PS50801"/>
    </source>
</evidence>
<proteinExistence type="predicted"/>
<gene>
    <name evidence="2" type="ORF">V5E97_23005</name>
</gene>
<organism evidence="2">
    <name type="scientific">Singulisphaera sp. Ch08</name>
    <dbReference type="NCBI Taxonomy" id="3120278"/>
    <lineage>
        <taxon>Bacteria</taxon>
        <taxon>Pseudomonadati</taxon>
        <taxon>Planctomycetota</taxon>
        <taxon>Planctomycetia</taxon>
        <taxon>Isosphaerales</taxon>
        <taxon>Isosphaeraceae</taxon>
        <taxon>Singulisphaera</taxon>
    </lineage>
</organism>
<dbReference type="PROSITE" id="PS50801">
    <property type="entry name" value="STAS"/>
    <property type="match status" value="1"/>
</dbReference>
<dbReference type="Gene3D" id="3.30.750.24">
    <property type="entry name" value="STAS domain"/>
    <property type="match status" value="1"/>
</dbReference>